<reference evidence="4" key="2">
    <citation type="submission" date="2020-09" db="EMBL/GenBank/DDBJ databases">
        <authorList>
            <person name="Sun Q."/>
            <person name="Zhou Y."/>
        </authorList>
    </citation>
    <scope>NUCLEOTIDE SEQUENCE</scope>
    <source>
        <strain evidence="4">CGMCC 4.7201</strain>
    </source>
</reference>
<dbReference type="GO" id="GO:1904680">
    <property type="term" value="F:peptide transmembrane transporter activity"/>
    <property type="evidence" value="ECO:0007669"/>
    <property type="project" value="TreeGrafter"/>
</dbReference>
<dbReference type="Pfam" id="PF00496">
    <property type="entry name" value="SBP_bac_5"/>
    <property type="match status" value="1"/>
</dbReference>
<evidence type="ECO:0000313" key="4">
    <source>
        <dbReference type="EMBL" id="GGO97735.1"/>
    </source>
</evidence>
<evidence type="ECO:0000256" key="2">
    <source>
        <dbReference type="SAM" id="SignalP"/>
    </source>
</evidence>
<dbReference type="PANTHER" id="PTHR30290:SF83">
    <property type="entry name" value="ABC TRANSPORTER SUBSTRATE-BINDING PROTEIN"/>
    <property type="match status" value="1"/>
</dbReference>
<dbReference type="PROSITE" id="PS51257">
    <property type="entry name" value="PROKAR_LIPOPROTEIN"/>
    <property type="match status" value="1"/>
</dbReference>
<dbReference type="InterPro" id="IPR030678">
    <property type="entry name" value="Peptide/Ni-bd"/>
</dbReference>
<dbReference type="Gene3D" id="3.40.190.10">
    <property type="entry name" value="Periplasmic binding protein-like II"/>
    <property type="match status" value="1"/>
</dbReference>
<dbReference type="PANTHER" id="PTHR30290">
    <property type="entry name" value="PERIPLASMIC BINDING COMPONENT OF ABC TRANSPORTER"/>
    <property type="match status" value="1"/>
</dbReference>
<feature type="region of interest" description="Disordered" evidence="1">
    <location>
        <begin position="23"/>
        <end position="61"/>
    </location>
</feature>
<dbReference type="GO" id="GO:0042597">
    <property type="term" value="C:periplasmic space"/>
    <property type="evidence" value="ECO:0007669"/>
    <property type="project" value="UniProtKB-ARBA"/>
</dbReference>
<feature type="compositionally biased region" description="Polar residues" evidence="1">
    <location>
        <begin position="50"/>
        <end position="61"/>
    </location>
</feature>
<dbReference type="GO" id="GO:0015833">
    <property type="term" value="P:peptide transport"/>
    <property type="evidence" value="ECO:0007669"/>
    <property type="project" value="TreeGrafter"/>
</dbReference>
<evidence type="ECO:0000259" key="3">
    <source>
        <dbReference type="Pfam" id="PF00496"/>
    </source>
</evidence>
<keyword evidence="2" id="KW-0732">Signal</keyword>
<accession>A0A917ZX14</accession>
<dbReference type="RefSeq" id="WP_189134990.1">
    <property type="nucleotide sequence ID" value="NZ_BMMS01000034.1"/>
</dbReference>
<protein>
    <submittedName>
        <fullName evidence="4">Peptide ABC transporter substrate-binding protein</fullName>
    </submittedName>
</protein>
<feature type="domain" description="Solute-binding protein family 5" evidence="3">
    <location>
        <begin position="89"/>
        <end position="472"/>
    </location>
</feature>
<feature type="signal peptide" evidence="2">
    <location>
        <begin position="1"/>
        <end position="22"/>
    </location>
</feature>
<dbReference type="SUPFAM" id="SSF53850">
    <property type="entry name" value="Periplasmic binding protein-like II"/>
    <property type="match status" value="1"/>
</dbReference>
<dbReference type="PIRSF" id="PIRSF002741">
    <property type="entry name" value="MppA"/>
    <property type="match status" value="1"/>
</dbReference>
<dbReference type="AlphaFoldDB" id="A0A917ZX14"/>
<dbReference type="Gene3D" id="3.10.105.10">
    <property type="entry name" value="Dipeptide-binding Protein, Domain 3"/>
    <property type="match status" value="1"/>
</dbReference>
<dbReference type="InterPro" id="IPR000914">
    <property type="entry name" value="SBP_5_dom"/>
</dbReference>
<gene>
    <name evidence="4" type="ORF">GCM10012280_60250</name>
</gene>
<dbReference type="EMBL" id="BMMS01000034">
    <property type="protein sequence ID" value="GGO97735.1"/>
    <property type="molecule type" value="Genomic_DNA"/>
</dbReference>
<sequence>MRGSTRAKWVVSAAVIAMAATACGGSSDDDKGDEGKGGDSKGIVRAYWSDPQNPLEPSNTNEVQGGKILDMIFRGLKEYDPKTGAAKDAMAQSIDTKDQQNFTIKIKSGWKFSDGTPVTAKSFVDAWNYGAYLDNKQLNAYFFSDIDGYADVHPDKEGAKPTAKTMKGVKVVDDTTFTVKLTQKFSTWPSRLGYKAYSPLPEAFFKDHAAWLKKPIGNGPYKLESYVKGQGAKLRVNAGYSGTDKPKNGGVDLKVYTDGNTAYSDLQAGNLDLLDGLPAAALTNVKTDLSGRYINQPAGIIQTISFPLYNKKWGTEKAKKVRQGLSMAIDRKSITEKIFQGSRTPAKDFTSPVLGAPGGYSDGICGELCEFNPTKAKQLIQEGGGIPGGKMTISVNGDTGSHKDWADAACNSINKVVGNDKACTTNLVGTFADFRNQITKHEMTGPFRAGWQMDYPLIDNFLGPIYKTGASSNDSLYSSKKFDKLLNQANAEADTTKAIQLYQDAEKLLVQDVPAIPLWYQNGDAGYSDKISNVTLNAFSVPVFSDITVK</sequence>
<dbReference type="GO" id="GO:0043190">
    <property type="term" value="C:ATP-binding cassette (ABC) transporter complex"/>
    <property type="evidence" value="ECO:0007669"/>
    <property type="project" value="InterPro"/>
</dbReference>
<dbReference type="CDD" id="cd00995">
    <property type="entry name" value="PBP2_NikA_DppA_OppA_like"/>
    <property type="match status" value="1"/>
</dbReference>
<evidence type="ECO:0000256" key="1">
    <source>
        <dbReference type="SAM" id="MobiDB-lite"/>
    </source>
</evidence>
<proteinExistence type="predicted"/>
<dbReference type="Gene3D" id="3.90.76.10">
    <property type="entry name" value="Dipeptide-binding Protein, Domain 1"/>
    <property type="match status" value="1"/>
</dbReference>
<keyword evidence="5" id="KW-1185">Reference proteome</keyword>
<dbReference type="Proteomes" id="UP000641932">
    <property type="component" value="Unassembled WGS sequence"/>
</dbReference>
<organism evidence="4 5">
    <name type="scientific">Wenjunlia tyrosinilytica</name>
    <dbReference type="NCBI Taxonomy" id="1544741"/>
    <lineage>
        <taxon>Bacteria</taxon>
        <taxon>Bacillati</taxon>
        <taxon>Actinomycetota</taxon>
        <taxon>Actinomycetes</taxon>
        <taxon>Kitasatosporales</taxon>
        <taxon>Streptomycetaceae</taxon>
        <taxon>Wenjunlia</taxon>
    </lineage>
</organism>
<dbReference type="InterPro" id="IPR039424">
    <property type="entry name" value="SBP_5"/>
</dbReference>
<feature type="chain" id="PRO_5039709130" evidence="2">
    <location>
        <begin position="23"/>
        <end position="550"/>
    </location>
</feature>
<reference evidence="4" key="1">
    <citation type="journal article" date="2014" name="Int. J. Syst. Evol. Microbiol.">
        <title>Complete genome sequence of Corynebacterium casei LMG S-19264T (=DSM 44701T), isolated from a smear-ripened cheese.</title>
        <authorList>
            <consortium name="US DOE Joint Genome Institute (JGI-PGF)"/>
            <person name="Walter F."/>
            <person name="Albersmeier A."/>
            <person name="Kalinowski J."/>
            <person name="Ruckert C."/>
        </authorList>
    </citation>
    <scope>NUCLEOTIDE SEQUENCE</scope>
    <source>
        <strain evidence="4">CGMCC 4.7201</strain>
    </source>
</reference>
<evidence type="ECO:0000313" key="5">
    <source>
        <dbReference type="Proteomes" id="UP000641932"/>
    </source>
</evidence>
<comment type="caution">
    <text evidence="4">The sequence shown here is derived from an EMBL/GenBank/DDBJ whole genome shotgun (WGS) entry which is preliminary data.</text>
</comment>
<name>A0A917ZX14_9ACTN</name>